<dbReference type="Proteomes" id="UP000582659">
    <property type="component" value="Unassembled WGS sequence"/>
</dbReference>
<keyword evidence="13" id="KW-1185">Reference proteome</keyword>
<dbReference type="GO" id="GO:0008234">
    <property type="term" value="F:cysteine-type peptidase activity"/>
    <property type="evidence" value="ECO:0007669"/>
    <property type="project" value="UniProtKB-KW"/>
</dbReference>
<dbReference type="InterPro" id="IPR039417">
    <property type="entry name" value="Peptidase_C1A_papain-like"/>
</dbReference>
<reference evidence="11" key="2">
    <citation type="submission" date="2020-08" db="EMBL/GenBank/DDBJ databases">
        <authorList>
            <person name="Kikuchi T."/>
        </authorList>
    </citation>
    <scope>NUCLEOTIDE SEQUENCE</scope>
    <source>
        <strain evidence="10">Ka4C1</strain>
    </source>
</reference>
<evidence type="ECO:0000259" key="9">
    <source>
        <dbReference type="SMART" id="SM00848"/>
    </source>
</evidence>
<keyword evidence="7" id="KW-0732">Signal</keyword>
<dbReference type="EMBL" id="CAJFDI010000005">
    <property type="protein sequence ID" value="CAD5232622.1"/>
    <property type="molecule type" value="Genomic_DNA"/>
</dbReference>
<dbReference type="PROSITE" id="PS00639">
    <property type="entry name" value="THIOL_PROTEASE_HIS"/>
    <property type="match status" value="1"/>
</dbReference>
<gene>
    <name evidence="10" type="ORF">BXYJ_LOCUS12713</name>
</gene>
<dbReference type="eggNOG" id="KOG1542">
    <property type="taxonomic scope" value="Eukaryota"/>
</dbReference>
<evidence type="ECO:0000256" key="4">
    <source>
        <dbReference type="ARBA" id="ARBA00022807"/>
    </source>
</evidence>
<evidence type="ECO:0000256" key="6">
    <source>
        <dbReference type="ARBA" id="ARBA00023157"/>
    </source>
</evidence>
<feature type="signal peptide" evidence="7">
    <location>
        <begin position="1"/>
        <end position="16"/>
    </location>
</feature>
<evidence type="ECO:0000259" key="8">
    <source>
        <dbReference type="SMART" id="SM00645"/>
    </source>
</evidence>
<keyword evidence="2" id="KW-0645">Protease</keyword>
<organism evidence="12 14">
    <name type="scientific">Bursaphelenchus xylophilus</name>
    <name type="common">Pinewood nematode worm</name>
    <name type="synonym">Aphelenchoides xylophilus</name>
    <dbReference type="NCBI Taxonomy" id="6326"/>
    <lineage>
        <taxon>Eukaryota</taxon>
        <taxon>Metazoa</taxon>
        <taxon>Ecdysozoa</taxon>
        <taxon>Nematoda</taxon>
        <taxon>Chromadorea</taxon>
        <taxon>Rhabditida</taxon>
        <taxon>Tylenchina</taxon>
        <taxon>Tylenchomorpha</taxon>
        <taxon>Aphelenchoidea</taxon>
        <taxon>Aphelenchoididae</taxon>
        <taxon>Bursaphelenchus</taxon>
    </lineage>
</organism>
<dbReference type="OrthoDB" id="5799066at2759"/>
<dbReference type="SMART" id="SM00848">
    <property type="entry name" value="Inhibitor_I29"/>
    <property type="match status" value="1"/>
</dbReference>
<protein>
    <submittedName>
        <fullName evidence="10">(pine wood nematode) hypothetical protein</fullName>
    </submittedName>
</protein>
<dbReference type="InterPro" id="IPR025660">
    <property type="entry name" value="Pept_his_AS"/>
</dbReference>
<feature type="domain" description="Peptidase C1A papain C-terminal" evidence="8">
    <location>
        <begin position="173"/>
        <end position="390"/>
    </location>
</feature>
<dbReference type="Proteomes" id="UP000659654">
    <property type="component" value="Unassembled WGS sequence"/>
</dbReference>
<dbReference type="SUPFAM" id="SSF54001">
    <property type="entry name" value="Cysteine proteinases"/>
    <property type="match status" value="1"/>
</dbReference>
<keyword evidence="3" id="KW-0378">Hydrolase</keyword>
<keyword evidence="4" id="KW-0788">Thiol protease</keyword>
<evidence type="ECO:0000313" key="13">
    <source>
        <dbReference type="Proteomes" id="UP000659654"/>
    </source>
</evidence>
<dbReference type="PRINTS" id="PR00705">
    <property type="entry name" value="PAPAIN"/>
</dbReference>
<keyword evidence="5" id="KW-0865">Zymogen</keyword>
<dbReference type="InterPro" id="IPR000668">
    <property type="entry name" value="Peptidase_C1A_C"/>
</dbReference>
<name>A0A1I7RMZ6_BURXY</name>
<dbReference type="PANTHER" id="PTHR12411">
    <property type="entry name" value="CYSTEINE PROTEASE FAMILY C1-RELATED"/>
    <property type="match status" value="1"/>
</dbReference>
<feature type="chain" id="PRO_5035399472" evidence="7">
    <location>
        <begin position="17"/>
        <end position="396"/>
    </location>
</feature>
<dbReference type="EMBL" id="CAJFCV020000005">
    <property type="protein sequence ID" value="CAG9125314.1"/>
    <property type="molecule type" value="Genomic_DNA"/>
</dbReference>
<accession>A0A1I7RMZ6</accession>
<keyword evidence="6" id="KW-1015">Disulfide bond</keyword>
<dbReference type="InterPro" id="IPR013128">
    <property type="entry name" value="Peptidase_C1A"/>
</dbReference>
<dbReference type="Gene3D" id="3.90.70.10">
    <property type="entry name" value="Cysteine proteinases"/>
    <property type="match status" value="1"/>
</dbReference>
<dbReference type="Pfam" id="PF08246">
    <property type="entry name" value="Inhibitor_I29"/>
    <property type="match status" value="1"/>
</dbReference>
<evidence type="ECO:0000313" key="14">
    <source>
        <dbReference type="WBParaSite" id="BXY_0208200.1"/>
    </source>
</evidence>
<dbReference type="CDD" id="cd02248">
    <property type="entry name" value="Peptidase_C1A"/>
    <property type="match status" value="1"/>
</dbReference>
<evidence type="ECO:0000313" key="11">
    <source>
        <dbReference type="EMBL" id="CAG9125314.1"/>
    </source>
</evidence>
<dbReference type="InterPro" id="IPR038765">
    <property type="entry name" value="Papain-like_cys_pep_sf"/>
</dbReference>
<sequence>MRSFVTIALLATVASAGLLDPKDLGKGFEDLLDQGKFDDLCKNGKAKDLINGLTNVTDNTKKSLHSAVNLHQSLAADDKKHLHNFFQFIVKFGREYDNDTTTSQRFGHFKTSLKRVESRQKHSPKTKFGVTKFSDLSAQEFVNKHTGVKGVSHVQKLHSTSKPAQIRAKRQDTPDSYDWRDYEGVTSIKDQGACGCCYAFAAVAAIESQHKLQTFEELDLSEEQMVACTYQNQKYDDNNGCDGGSSPGVLRYAIDHGITSEANWGYTLGETGDNSAIPKCKSKTSAVRSVTSQTQLPPDDEDNMASVVASSGPIVTYLDAGPLQDYQGGIIDAQEPEGGWEINHAILTIGYGNEDGTPYWIMKNQWGEDWGESGFFRAIRGTNNMLVGDWNYQVQL</sequence>
<comment type="similarity">
    <text evidence="1">Belongs to the peptidase C1 family.</text>
</comment>
<dbReference type="InterPro" id="IPR000169">
    <property type="entry name" value="Pept_cys_AS"/>
</dbReference>
<evidence type="ECO:0000256" key="1">
    <source>
        <dbReference type="ARBA" id="ARBA00008455"/>
    </source>
</evidence>
<reference evidence="14" key="1">
    <citation type="submission" date="2016-11" db="UniProtKB">
        <authorList>
            <consortium name="WormBaseParasite"/>
        </authorList>
    </citation>
    <scope>IDENTIFICATION</scope>
</reference>
<evidence type="ECO:0000256" key="5">
    <source>
        <dbReference type="ARBA" id="ARBA00023145"/>
    </source>
</evidence>
<dbReference type="PROSITE" id="PS00139">
    <property type="entry name" value="THIOL_PROTEASE_CYS"/>
    <property type="match status" value="1"/>
</dbReference>
<dbReference type="Proteomes" id="UP000095284">
    <property type="component" value="Unplaced"/>
</dbReference>
<evidence type="ECO:0000313" key="10">
    <source>
        <dbReference type="EMBL" id="CAD5232622.1"/>
    </source>
</evidence>
<evidence type="ECO:0000256" key="7">
    <source>
        <dbReference type="SAM" id="SignalP"/>
    </source>
</evidence>
<evidence type="ECO:0000313" key="12">
    <source>
        <dbReference type="Proteomes" id="UP000095284"/>
    </source>
</evidence>
<dbReference type="AlphaFoldDB" id="A0A1I7RMZ6"/>
<dbReference type="SMART" id="SM00645">
    <property type="entry name" value="Pept_C1"/>
    <property type="match status" value="1"/>
</dbReference>
<dbReference type="InterPro" id="IPR013201">
    <property type="entry name" value="Prot_inhib_I29"/>
</dbReference>
<dbReference type="GO" id="GO:0006508">
    <property type="term" value="P:proteolysis"/>
    <property type="evidence" value="ECO:0007669"/>
    <property type="project" value="UniProtKB-KW"/>
</dbReference>
<dbReference type="SMR" id="A0A1I7RMZ6"/>
<proteinExistence type="inferred from homology"/>
<dbReference type="Pfam" id="PF00112">
    <property type="entry name" value="Peptidase_C1"/>
    <property type="match status" value="1"/>
</dbReference>
<evidence type="ECO:0000256" key="2">
    <source>
        <dbReference type="ARBA" id="ARBA00022670"/>
    </source>
</evidence>
<feature type="domain" description="Cathepsin propeptide inhibitor" evidence="9">
    <location>
        <begin position="85"/>
        <end position="141"/>
    </location>
</feature>
<evidence type="ECO:0000256" key="3">
    <source>
        <dbReference type="ARBA" id="ARBA00022801"/>
    </source>
</evidence>
<dbReference type="WBParaSite" id="BXY_0208200.1">
    <property type="protein sequence ID" value="BXY_0208200.1"/>
    <property type="gene ID" value="BXY_0208200"/>
</dbReference>